<feature type="transmembrane region" description="Helical" evidence="1">
    <location>
        <begin position="234"/>
        <end position="252"/>
    </location>
</feature>
<dbReference type="Proteomes" id="UP000831290">
    <property type="component" value="Chromosome"/>
</dbReference>
<feature type="transmembrane region" description="Helical" evidence="1">
    <location>
        <begin position="42"/>
        <end position="60"/>
    </location>
</feature>
<gene>
    <name evidence="3" type="ORF">MQE35_08790</name>
</gene>
<dbReference type="RefSeq" id="WP_255845995.1">
    <property type="nucleotide sequence ID" value="NZ_CP094358.1"/>
</dbReference>
<sequence>MKIINTFLSGILFLTTFLINAQSDSIYFEQPQKKYRFFNDSFLIDASVTAVAAGVTLYNFSKIYNKPRSSEESVLALDPQDVNRFDRSAAGNYDEDLKDISDGIFYGVIPYPLIGLLLNKETRQDFWQLSFLYLETMSLTGVTYSTSQQLNDRRRPYVYNEELSMGKRTRGSGRNSFFGGHPALVATATFFFAKVYDDYHPDSNFKWVLYGVAGAATYATAHLRVLAGQHFPSDVIVGSIIGTASGILIPHFHKNKLFKKHNVSLLPVTGEYHGLYLAWSF</sequence>
<evidence type="ECO:0000256" key="1">
    <source>
        <dbReference type="SAM" id="Phobius"/>
    </source>
</evidence>
<accession>A0A9E6ZNU6</accession>
<evidence type="ECO:0000313" key="3">
    <source>
        <dbReference type="EMBL" id="UOB19379.1"/>
    </source>
</evidence>
<dbReference type="InterPro" id="IPR000326">
    <property type="entry name" value="PAP2/HPO"/>
</dbReference>
<feature type="transmembrane region" description="Helical" evidence="1">
    <location>
        <begin position="207"/>
        <end position="227"/>
    </location>
</feature>
<feature type="transmembrane region" description="Helical" evidence="1">
    <location>
        <begin position="177"/>
        <end position="195"/>
    </location>
</feature>
<organism evidence="3 4">
    <name type="scientific">Abyssalbus ytuae</name>
    <dbReference type="NCBI Taxonomy" id="2926907"/>
    <lineage>
        <taxon>Bacteria</taxon>
        <taxon>Pseudomonadati</taxon>
        <taxon>Bacteroidota</taxon>
        <taxon>Flavobacteriia</taxon>
        <taxon>Flavobacteriales</taxon>
        <taxon>Flavobacteriaceae</taxon>
        <taxon>Abyssalbus</taxon>
    </lineage>
</organism>
<dbReference type="Gene3D" id="1.20.144.10">
    <property type="entry name" value="Phosphatidic acid phosphatase type 2/haloperoxidase"/>
    <property type="match status" value="1"/>
</dbReference>
<keyword evidence="1" id="KW-1133">Transmembrane helix</keyword>
<dbReference type="Pfam" id="PF01569">
    <property type="entry name" value="PAP2"/>
    <property type="match status" value="1"/>
</dbReference>
<dbReference type="InterPro" id="IPR036938">
    <property type="entry name" value="PAP2/HPO_sf"/>
</dbReference>
<evidence type="ECO:0000313" key="4">
    <source>
        <dbReference type="Proteomes" id="UP000831290"/>
    </source>
</evidence>
<feature type="domain" description="Phosphatidic acid phosphatase type 2/haloperoxidase" evidence="2">
    <location>
        <begin position="132"/>
        <end position="256"/>
    </location>
</feature>
<protein>
    <submittedName>
        <fullName evidence="3">Phosphatase PAP2 family protein</fullName>
    </submittedName>
</protein>
<evidence type="ECO:0000259" key="2">
    <source>
        <dbReference type="Pfam" id="PF01569"/>
    </source>
</evidence>
<name>A0A9E6ZNU6_9FLAO</name>
<reference evidence="3" key="1">
    <citation type="submission" date="2022-03" db="EMBL/GenBank/DDBJ databases">
        <title>Description of Abyssus ytuae gen. nov., sp. nov., a novel member of the family Flavobacteriaceae isolated from the sediment of Mariana Trench.</title>
        <authorList>
            <person name="Zhang J."/>
            <person name="Xu X."/>
        </authorList>
    </citation>
    <scope>NUCLEOTIDE SEQUENCE</scope>
    <source>
        <strain evidence="3">MT3330</strain>
    </source>
</reference>
<dbReference type="EMBL" id="CP094358">
    <property type="protein sequence ID" value="UOB19379.1"/>
    <property type="molecule type" value="Genomic_DNA"/>
</dbReference>
<dbReference type="AlphaFoldDB" id="A0A9E6ZNU6"/>
<dbReference type="SUPFAM" id="SSF48317">
    <property type="entry name" value="Acid phosphatase/Vanadium-dependent haloperoxidase"/>
    <property type="match status" value="1"/>
</dbReference>
<keyword evidence="4" id="KW-1185">Reference proteome</keyword>
<dbReference type="KEGG" id="fbm:MQE35_08790"/>
<keyword evidence="1" id="KW-0472">Membrane</keyword>
<proteinExistence type="predicted"/>
<keyword evidence="1" id="KW-0812">Transmembrane</keyword>